<feature type="region of interest" description="Disordered" evidence="1">
    <location>
        <begin position="258"/>
        <end position="316"/>
    </location>
</feature>
<feature type="compositionally biased region" description="Gly residues" evidence="1">
    <location>
        <begin position="18"/>
        <end position="27"/>
    </location>
</feature>
<dbReference type="AlphaFoldDB" id="A0A6J4KAF6"/>
<name>A0A6J4KAF6_9BACT</name>
<feature type="region of interest" description="Disordered" evidence="1">
    <location>
        <begin position="1"/>
        <end position="28"/>
    </location>
</feature>
<organism evidence="2">
    <name type="scientific">uncultured Gemmatimonadota bacterium</name>
    <dbReference type="NCBI Taxonomy" id="203437"/>
    <lineage>
        <taxon>Bacteria</taxon>
        <taxon>Pseudomonadati</taxon>
        <taxon>Gemmatimonadota</taxon>
        <taxon>environmental samples</taxon>
    </lineage>
</organism>
<reference evidence="2" key="1">
    <citation type="submission" date="2020-02" db="EMBL/GenBank/DDBJ databases">
        <authorList>
            <person name="Meier V. D."/>
        </authorList>
    </citation>
    <scope>NUCLEOTIDE SEQUENCE</scope>
    <source>
        <strain evidence="2">AVDCRST_MAG68</strain>
    </source>
</reference>
<accession>A0A6J4KAF6</accession>
<evidence type="ECO:0000313" key="2">
    <source>
        <dbReference type="EMBL" id="CAA9299734.1"/>
    </source>
</evidence>
<evidence type="ECO:0000256" key="1">
    <source>
        <dbReference type="SAM" id="MobiDB-lite"/>
    </source>
</evidence>
<feature type="region of interest" description="Disordered" evidence="1">
    <location>
        <begin position="111"/>
        <end position="140"/>
    </location>
</feature>
<feature type="compositionally biased region" description="Basic and acidic residues" evidence="1">
    <location>
        <begin position="260"/>
        <end position="277"/>
    </location>
</feature>
<proteinExistence type="predicted"/>
<dbReference type="EMBL" id="CADCTW010000021">
    <property type="protein sequence ID" value="CAA9299734.1"/>
    <property type="molecule type" value="Genomic_DNA"/>
</dbReference>
<gene>
    <name evidence="2" type="ORF">AVDCRST_MAG68-569</name>
</gene>
<protein>
    <submittedName>
        <fullName evidence="2">Uncharacterized protein</fullName>
    </submittedName>
</protein>
<sequence length="316" mass="35370">VQRQRRGRLRRDQEEVRGGGIRGGGHAGALEHAPLRRTLQPRAEALHYPLQRPSALALRRAPREHPLVPRVAQQRRAPLHDALRERRQIRQGAGELALLLVVRVRKAQQEVRSPVAEDGLQQRPGEAAGAGRGHPQERARGLREGEHDVGHVAEVRLHQRHLARPQSRGVGMDARAPARVLQLGAQAGEQAGIFFHQHGARVLRRPLQHRARRRHRPRRPLPPRVTHAKHVLRAREGIHVHDAARPVFLRRHARRVARPRAGERGEHGVQRGVERGRRSGLHGKGRGVDVCTRANTTPEPIPKQPGPQVAAAARRV</sequence>
<feature type="non-terminal residue" evidence="2">
    <location>
        <position position="1"/>
    </location>
</feature>